<dbReference type="InParanoid" id="G3U3I9"/>
<evidence type="ECO:0000259" key="2">
    <source>
        <dbReference type="Pfam" id="PF00021"/>
    </source>
</evidence>
<dbReference type="InterPro" id="IPR016054">
    <property type="entry name" value="LY6_UPA_recep-like"/>
</dbReference>
<organism evidence="3 4">
    <name type="scientific">Loxodonta africana</name>
    <name type="common">African elephant</name>
    <dbReference type="NCBI Taxonomy" id="9785"/>
    <lineage>
        <taxon>Eukaryota</taxon>
        <taxon>Metazoa</taxon>
        <taxon>Chordata</taxon>
        <taxon>Craniata</taxon>
        <taxon>Vertebrata</taxon>
        <taxon>Euteleostomi</taxon>
        <taxon>Mammalia</taxon>
        <taxon>Eutheria</taxon>
        <taxon>Afrotheria</taxon>
        <taxon>Proboscidea</taxon>
        <taxon>Elephantidae</taxon>
        <taxon>Loxodonta</taxon>
    </lineage>
</organism>
<keyword evidence="1" id="KW-0732">Signal</keyword>
<evidence type="ECO:0000313" key="4">
    <source>
        <dbReference type="Proteomes" id="UP000007646"/>
    </source>
</evidence>
<evidence type="ECO:0000313" key="3">
    <source>
        <dbReference type="Ensembl" id="ENSLAFP00000022397.1"/>
    </source>
</evidence>
<name>G3U3I9_LOXAF</name>
<accession>G3U3I9</accession>
<dbReference type="HOGENOM" id="CLU_178161_0_0_1"/>
<dbReference type="STRING" id="9785.ENSLAFP00000022397"/>
<keyword evidence="4" id="KW-1185">Reference proteome</keyword>
<dbReference type="AlphaFoldDB" id="G3U3I9"/>
<feature type="signal peptide" evidence="1">
    <location>
        <begin position="1"/>
        <end position="21"/>
    </location>
</feature>
<dbReference type="Pfam" id="PF00021">
    <property type="entry name" value="UPAR_LY6"/>
    <property type="match status" value="1"/>
</dbReference>
<proteinExistence type="predicted"/>
<dbReference type="eggNOG" id="ENOG502TDW1">
    <property type="taxonomic scope" value="Eukaryota"/>
</dbReference>
<protein>
    <recommendedName>
        <fullName evidence="2">UPAR/Ly6 domain-containing protein</fullName>
    </recommendedName>
</protein>
<dbReference type="Ensembl" id="ENSLAFT00000024766.2">
    <property type="protein sequence ID" value="ENSLAFP00000022397.1"/>
    <property type="gene ID" value="ENSLAFG00000029551.1"/>
</dbReference>
<dbReference type="OMA" id="CANICFT"/>
<reference evidence="3" key="2">
    <citation type="submission" date="2025-08" db="UniProtKB">
        <authorList>
            <consortium name="Ensembl"/>
        </authorList>
    </citation>
    <scope>IDENTIFICATION</scope>
    <source>
        <strain evidence="3">Isolate ISIS603380</strain>
    </source>
</reference>
<dbReference type="Proteomes" id="UP000007646">
    <property type="component" value="Unassembled WGS sequence"/>
</dbReference>
<feature type="domain" description="UPAR/Ly6" evidence="2">
    <location>
        <begin position="20"/>
        <end position="98"/>
    </location>
</feature>
<dbReference type="GeneTree" id="ENSGT00940000173573"/>
<sequence>MGKHLLLLLLNLSLLLGFLQALYCQKCAYVKPDGSCLGQRTACRAPDQGECLLKNSSSGNSVVFGFQDCRLMCHNVTIRRRVLLAVTSCCKDRDFCNAF</sequence>
<feature type="chain" id="PRO_5003456020" description="UPAR/Ly6 domain-containing protein" evidence="1">
    <location>
        <begin position="22"/>
        <end position="99"/>
    </location>
</feature>
<evidence type="ECO:0000256" key="1">
    <source>
        <dbReference type="SAM" id="SignalP"/>
    </source>
</evidence>
<reference evidence="3 4" key="1">
    <citation type="submission" date="2009-06" db="EMBL/GenBank/DDBJ databases">
        <title>The Genome Sequence of Loxodonta africana (African elephant).</title>
        <authorList>
            <person name="Di Palma F."/>
            <person name="Heiman D."/>
            <person name="Young S."/>
            <person name="Johnson J."/>
            <person name="Lander E.S."/>
            <person name="Lindblad-Toh K."/>
        </authorList>
    </citation>
    <scope>NUCLEOTIDE SEQUENCE [LARGE SCALE GENOMIC DNA]</scope>
    <source>
        <strain evidence="3 4">Isolate ISIS603380</strain>
    </source>
</reference>
<reference evidence="3" key="3">
    <citation type="submission" date="2025-09" db="UniProtKB">
        <authorList>
            <consortium name="Ensembl"/>
        </authorList>
    </citation>
    <scope>IDENTIFICATION</scope>
    <source>
        <strain evidence="3">Isolate ISIS603380</strain>
    </source>
</reference>